<dbReference type="Gene3D" id="3.20.20.140">
    <property type="entry name" value="Metal-dependent hydrolases"/>
    <property type="match status" value="1"/>
</dbReference>
<dbReference type="InterPro" id="IPR052350">
    <property type="entry name" value="Metallo-dep_Lactonases"/>
</dbReference>
<dbReference type="SUPFAM" id="SSF51556">
    <property type="entry name" value="Metallo-dependent hydrolases"/>
    <property type="match status" value="1"/>
</dbReference>
<dbReference type="EMBL" id="DYUK01000285">
    <property type="protein sequence ID" value="HJG81253.1"/>
    <property type="molecule type" value="Genomic_DNA"/>
</dbReference>
<dbReference type="Proteomes" id="UP000784435">
    <property type="component" value="Unassembled WGS sequence"/>
</dbReference>
<evidence type="ECO:0008006" key="3">
    <source>
        <dbReference type="Google" id="ProtNLM"/>
    </source>
</evidence>
<proteinExistence type="predicted"/>
<name>A0A921SPV0_9MICO</name>
<accession>A0A921SPV0</accession>
<protein>
    <recommendedName>
        <fullName evidence="3">Amidohydrolase</fullName>
    </recommendedName>
</protein>
<evidence type="ECO:0000313" key="2">
    <source>
        <dbReference type="Proteomes" id="UP000784435"/>
    </source>
</evidence>
<sequence>MREAPRAALLIDSHLHLWDRDRLEYPWMAGLDLPHTSLPGDPWDGGAAEETAAVVGQADTAAVTEGPEDGGPPPPARVAGAAPAVLPAAVVVEAGAAAHQWDDEIAWVRGLAETHPHLRGMVAAVDCTAPDLHERLGRYAANDFVVGVRDNFEGLPAGELDVPARVAGVLAARQRGLTVDLCIRSDQTDELLSLLKRVV</sequence>
<reference evidence="1" key="2">
    <citation type="submission" date="2021-09" db="EMBL/GenBank/DDBJ databases">
        <authorList>
            <person name="Gilroy R."/>
        </authorList>
    </citation>
    <scope>NUCLEOTIDE SEQUENCE</scope>
    <source>
        <strain evidence="1">ChiGjej5B5-7349</strain>
    </source>
</reference>
<comment type="caution">
    <text evidence="1">The sequence shown here is derived from an EMBL/GenBank/DDBJ whole genome shotgun (WGS) entry which is preliminary data.</text>
</comment>
<organism evidence="1 2">
    <name type="scientific">Brevibacterium senegalense</name>
    <dbReference type="NCBI Taxonomy" id="1033736"/>
    <lineage>
        <taxon>Bacteria</taxon>
        <taxon>Bacillati</taxon>
        <taxon>Actinomycetota</taxon>
        <taxon>Actinomycetes</taxon>
        <taxon>Micrococcales</taxon>
        <taxon>Brevibacteriaceae</taxon>
        <taxon>Brevibacterium</taxon>
    </lineage>
</organism>
<dbReference type="AlphaFoldDB" id="A0A921SPV0"/>
<reference evidence="1" key="1">
    <citation type="journal article" date="2021" name="PeerJ">
        <title>Extensive microbial diversity within the chicken gut microbiome revealed by metagenomics and culture.</title>
        <authorList>
            <person name="Gilroy R."/>
            <person name="Ravi A."/>
            <person name="Getino M."/>
            <person name="Pursley I."/>
            <person name="Horton D.L."/>
            <person name="Alikhan N.F."/>
            <person name="Baker D."/>
            <person name="Gharbi K."/>
            <person name="Hall N."/>
            <person name="Watson M."/>
            <person name="Adriaenssens E.M."/>
            <person name="Foster-Nyarko E."/>
            <person name="Jarju S."/>
            <person name="Secka A."/>
            <person name="Antonio M."/>
            <person name="Oren A."/>
            <person name="Chaudhuri R.R."/>
            <person name="La Ragione R."/>
            <person name="Hildebrand F."/>
            <person name="Pallen M.J."/>
        </authorList>
    </citation>
    <scope>NUCLEOTIDE SEQUENCE</scope>
    <source>
        <strain evidence="1">ChiGjej5B5-7349</strain>
    </source>
</reference>
<evidence type="ECO:0000313" key="1">
    <source>
        <dbReference type="EMBL" id="HJG81253.1"/>
    </source>
</evidence>
<dbReference type="InterPro" id="IPR032466">
    <property type="entry name" value="Metal_Hydrolase"/>
</dbReference>
<gene>
    <name evidence="1" type="ORF">K8V08_12655</name>
</gene>
<feature type="non-terminal residue" evidence="1">
    <location>
        <position position="199"/>
    </location>
</feature>
<dbReference type="PANTHER" id="PTHR43569">
    <property type="entry name" value="AMIDOHYDROLASE"/>
    <property type="match status" value="1"/>
</dbReference>
<dbReference type="PANTHER" id="PTHR43569:SF2">
    <property type="entry name" value="AMIDOHYDROLASE-RELATED DOMAIN-CONTAINING PROTEIN"/>
    <property type="match status" value="1"/>
</dbReference>